<dbReference type="Gene3D" id="3.30.70.100">
    <property type="match status" value="1"/>
</dbReference>
<dbReference type="GeneID" id="93276272"/>
<dbReference type="SUPFAM" id="SSF54909">
    <property type="entry name" value="Dimeric alpha+beta barrel"/>
    <property type="match status" value="1"/>
</dbReference>
<dbReference type="Pfam" id="PF05336">
    <property type="entry name" value="rhaM"/>
    <property type="match status" value="1"/>
</dbReference>
<organism evidence="1 2">
    <name type="scientific">Enterocloster lavalensis</name>
    <dbReference type="NCBI Taxonomy" id="460384"/>
    <lineage>
        <taxon>Bacteria</taxon>
        <taxon>Bacillati</taxon>
        <taxon>Bacillota</taxon>
        <taxon>Clostridia</taxon>
        <taxon>Lachnospirales</taxon>
        <taxon>Lachnospiraceae</taxon>
        <taxon>Enterocloster</taxon>
    </lineage>
</organism>
<protein>
    <submittedName>
        <fullName evidence="1">L-rhamnose mutarotase</fullName>
    </submittedName>
</protein>
<dbReference type="InterPro" id="IPR008000">
    <property type="entry name" value="Rham/fucose_mutarotase"/>
</dbReference>
<keyword evidence="2" id="KW-1185">Reference proteome</keyword>
<dbReference type="GO" id="GO:0016857">
    <property type="term" value="F:racemase and epimerase activity, acting on carbohydrates and derivatives"/>
    <property type="evidence" value="ECO:0007669"/>
    <property type="project" value="InterPro"/>
</dbReference>
<evidence type="ECO:0000313" key="2">
    <source>
        <dbReference type="Proteomes" id="UP000198508"/>
    </source>
</evidence>
<dbReference type="PANTHER" id="PTHR34389">
    <property type="entry name" value="L-RHAMNOSE MUTAROTASE"/>
    <property type="match status" value="1"/>
</dbReference>
<sequence>MGKVQRFGSVSRLKADRAEYYQQLHAAPWKQINDMIKECNLQNYSIYFDGEYLFSYYEYVGENYEADMAKMAADPETQRWWGECIPCMNPLSGDGPWMNMKEIYHLD</sequence>
<dbReference type="EMBL" id="FOIM01000004">
    <property type="protein sequence ID" value="SET30121.1"/>
    <property type="molecule type" value="Genomic_DNA"/>
</dbReference>
<dbReference type="PANTHER" id="PTHR34389:SF2">
    <property type="entry name" value="L-RHAMNOSE MUTAROTASE"/>
    <property type="match status" value="1"/>
</dbReference>
<gene>
    <name evidence="1" type="ORF">SAMN05216313_104121</name>
</gene>
<accession>A0A1I0DCR5</accession>
<dbReference type="STRING" id="460384.SAMN05216313_104121"/>
<reference evidence="2" key="1">
    <citation type="submission" date="2016-10" db="EMBL/GenBank/DDBJ databases">
        <authorList>
            <person name="Varghese N."/>
            <person name="Submissions S."/>
        </authorList>
    </citation>
    <scope>NUCLEOTIDE SEQUENCE [LARGE SCALE GENOMIC DNA]</scope>
    <source>
        <strain evidence="2">NLAE-zl-G277</strain>
    </source>
</reference>
<dbReference type="InterPro" id="IPR011008">
    <property type="entry name" value="Dimeric_a/b-barrel"/>
</dbReference>
<dbReference type="AlphaFoldDB" id="A0A1I0DCR5"/>
<dbReference type="RefSeq" id="WP_092361351.1">
    <property type="nucleotide sequence ID" value="NZ_CABJCG010000026.1"/>
</dbReference>
<proteinExistence type="predicted"/>
<evidence type="ECO:0000313" key="1">
    <source>
        <dbReference type="EMBL" id="SET30121.1"/>
    </source>
</evidence>
<name>A0A1I0DCR5_9FIRM</name>
<dbReference type="Proteomes" id="UP000198508">
    <property type="component" value="Unassembled WGS sequence"/>
</dbReference>